<reference evidence="1" key="1">
    <citation type="submission" date="2014-09" db="EMBL/GenBank/DDBJ databases">
        <authorList>
            <person name="Magalhaes I.L.F."/>
            <person name="Oliveira U."/>
            <person name="Santos F.R."/>
            <person name="Vidigal T.H.D.A."/>
            <person name="Brescovit A.D."/>
            <person name="Santos A.J."/>
        </authorList>
    </citation>
    <scope>NUCLEOTIDE SEQUENCE</scope>
    <source>
        <tissue evidence="1">Shoot tissue taken approximately 20 cm above the soil surface</tissue>
    </source>
</reference>
<dbReference type="EMBL" id="GBRH01229732">
    <property type="protein sequence ID" value="JAD68163.1"/>
    <property type="molecule type" value="Transcribed_RNA"/>
</dbReference>
<protein>
    <submittedName>
        <fullName evidence="1">Uncharacterized protein</fullName>
    </submittedName>
</protein>
<reference evidence="1" key="2">
    <citation type="journal article" date="2015" name="Data Brief">
        <title>Shoot transcriptome of the giant reed, Arundo donax.</title>
        <authorList>
            <person name="Barrero R.A."/>
            <person name="Guerrero F.D."/>
            <person name="Moolhuijzen P."/>
            <person name="Goolsby J.A."/>
            <person name="Tidwell J."/>
            <person name="Bellgard S.E."/>
            <person name="Bellgard M.I."/>
        </authorList>
    </citation>
    <scope>NUCLEOTIDE SEQUENCE</scope>
    <source>
        <tissue evidence="1">Shoot tissue taken approximately 20 cm above the soil surface</tissue>
    </source>
</reference>
<proteinExistence type="predicted"/>
<name>A0A0A9C145_ARUDO</name>
<sequence>MICIHQGACEPNLVTYALVPNIANLGTLHQGTQQGKYIVGLVME</sequence>
<evidence type="ECO:0000313" key="1">
    <source>
        <dbReference type="EMBL" id="JAD68163.1"/>
    </source>
</evidence>
<dbReference type="AlphaFoldDB" id="A0A0A9C145"/>
<accession>A0A0A9C145</accession>
<organism evidence="1">
    <name type="scientific">Arundo donax</name>
    <name type="common">Giant reed</name>
    <name type="synonym">Donax arundinaceus</name>
    <dbReference type="NCBI Taxonomy" id="35708"/>
    <lineage>
        <taxon>Eukaryota</taxon>
        <taxon>Viridiplantae</taxon>
        <taxon>Streptophyta</taxon>
        <taxon>Embryophyta</taxon>
        <taxon>Tracheophyta</taxon>
        <taxon>Spermatophyta</taxon>
        <taxon>Magnoliopsida</taxon>
        <taxon>Liliopsida</taxon>
        <taxon>Poales</taxon>
        <taxon>Poaceae</taxon>
        <taxon>PACMAD clade</taxon>
        <taxon>Arundinoideae</taxon>
        <taxon>Arundineae</taxon>
        <taxon>Arundo</taxon>
    </lineage>
</organism>